<dbReference type="InterPro" id="IPR051910">
    <property type="entry name" value="ComF/GntX_DNA_util-trans"/>
</dbReference>
<accession>A0A6J7JHQ9</accession>
<dbReference type="PANTHER" id="PTHR47505:SF1">
    <property type="entry name" value="DNA UTILIZATION PROTEIN YHGH"/>
    <property type="match status" value="1"/>
</dbReference>
<dbReference type="Gene3D" id="3.40.50.2020">
    <property type="match status" value="1"/>
</dbReference>
<sequence>MSPSLLDLLAPTGCWSCRGPAPGGHPLCGSCAAALPWLEDGPDGERGQALDRWWAPLAFAGPARDLVHALKFSGAAGIAGHMGAQMALRRPAGLFAPGTVLVPIPAHPLRRRRRGFDHAEALTVALAARLGLPVQRALRREARLGARQRGLDRRARLEGSALVLHAAGVAPARCVLIDDVRTTGATLEACARVLRAAGAGRVSAATYARVP</sequence>
<dbReference type="AlphaFoldDB" id="A0A6J7JHQ9"/>
<dbReference type="SUPFAM" id="SSF53271">
    <property type="entry name" value="PRTase-like"/>
    <property type="match status" value="1"/>
</dbReference>
<dbReference type="InterPro" id="IPR000836">
    <property type="entry name" value="PRTase_dom"/>
</dbReference>
<organism evidence="2">
    <name type="scientific">freshwater metagenome</name>
    <dbReference type="NCBI Taxonomy" id="449393"/>
    <lineage>
        <taxon>unclassified sequences</taxon>
        <taxon>metagenomes</taxon>
        <taxon>ecological metagenomes</taxon>
    </lineage>
</organism>
<dbReference type="InterPro" id="IPR029057">
    <property type="entry name" value="PRTase-like"/>
</dbReference>
<dbReference type="CDD" id="cd06223">
    <property type="entry name" value="PRTases_typeI"/>
    <property type="match status" value="1"/>
</dbReference>
<gene>
    <name evidence="2" type="ORF">UFOPK3674_01944</name>
</gene>
<dbReference type="PANTHER" id="PTHR47505">
    <property type="entry name" value="DNA UTILIZATION PROTEIN YHGH"/>
    <property type="match status" value="1"/>
</dbReference>
<reference evidence="2" key="1">
    <citation type="submission" date="2020-05" db="EMBL/GenBank/DDBJ databases">
        <authorList>
            <person name="Chiriac C."/>
            <person name="Salcher M."/>
            <person name="Ghai R."/>
            <person name="Kavagutti S V."/>
        </authorList>
    </citation>
    <scope>NUCLEOTIDE SEQUENCE</scope>
</reference>
<protein>
    <submittedName>
        <fullName evidence="2">Unannotated protein</fullName>
    </submittedName>
</protein>
<name>A0A6J7JHQ9_9ZZZZ</name>
<proteinExistence type="inferred from homology"/>
<comment type="similarity">
    <text evidence="1">Belongs to the ComF/GntX family.</text>
</comment>
<evidence type="ECO:0000256" key="1">
    <source>
        <dbReference type="ARBA" id="ARBA00008007"/>
    </source>
</evidence>
<dbReference type="EMBL" id="CAFBMX010000012">
    <property type="protein sequence ID" value="CAB4943098.1"/>
    <property type="molecule type" value="Genomic_DNA"/>
</dbReference>
<evidence type="ECO:0000313" key="2">
    <source>
        <dbReference type="EMBL" id="CAB4943098.1"/>
    </source>
</evidence>